<dbReference type="CDD" id="cd07185">
    <property type="entry name" value="OmpA_C-like"/>
    <property type="match status" value="1"/>
</dbReference>
<keyword evidence="6" id="KW-0406">Ion transport</keyword>
<organism evidence="12 13">
    <name type="scientific">Teichococcus aerophilus</name>
    <dbReference type="NCBI Taxonomy" id="1224513"/>
    <lineage>
        <taxon>Bacteria</taxon>
        <taxon>Pseudomonadati</taxon>
        <taxon>Pseudomonadota</taxon>
        <taxon>Alphaproteobacteria</taxon>
        <taxon>Acetobacterales</taxon>
        <taxon>Roseomonadaceae</taxon>
        <taxon>Roseomonas</taxon>
    </lineage>
</organism>
<keyword evidence="9" id="KW-0998">Cell outer membrane</keyword>
<dbReference type="InterPro" id="IPR011250">
    <property type="entry name" value="OMP/PagP_B-barrel"/>
</dbReference>
<evidence type="ECO:0000256" key="8">
    <source>
        <dbReference type="ARBA" id="ARBA00023136"/>
    </source>
</evidence>
<dbReference type="InterPro" id="IPR027385">
    <property type="entry name" value="Beta-barrel_OMP"/>
</dbReference>
<evidence type="ECO:0000256" key="9">
    <source>
        <dbReference type="ARBA" id="ARBA00023237"/>
    </source>
</evidence>
<evidence type="ECO:0000256" key="7">
    <source>
        <dbReference type="ARBA" id="ARBA00023114"/>
    </source>
</evidence>
<dbReference type="EMBL" id="JACTVA010000001">
    <property type="protein sequence ID" value="MBC9205219.1"/>
    <property type="molecule type" value="Genomic_DNA"/>
</dbReference>
<evidence type="ECO:0000256" key="4">
    <source>
        <dbReference type="ARBA" id="ARBA00022692"/>
    </source>
</evidence>
<protein>
    <submittedName>
        <fullName evidence="12">OmpA family protein</fullName>
    </submittedName>
</protein>
<dbReference type="Gene3D" id="2.40.160.20">
    <property type="match status" value="1"/>
</dbReference>
<sequence>MSHKLNGVVVSTLLASLSLYPGGEAAAQPVSGIYIGAGAGSNWLQDSDVNVRGTAGSVLRGAIPGADSDGKLESETGWVGVLSVGWGFGNGLRAELEGNFRENSTDSLSGFGAQRFNNIGGKTRNWGAMANVYYDFDLEALFGGPRWVQPYLGAGIGWARTQLDGVDGVTSNGTRLLIDGEDDVFAYQGIAGLGFPIQSVPGLVITTEYRFFGTTKPEIGTRVTTSAGAVGRGNVEMSNDNHSLMVGLRYAFNTAPPPAPVVPMAPAPAAAPAPSRTYLVFFDWDRADLTDRARQIIAEAAQNSARVQTTRIEVAGHADRSGSPQYNQRLSQRRADAVAAELTRQGVARSSIIVQAFGESRPLVPTADGVREPQNRRVEIVLR</sequence>
<evidence type="ECO:0000256" key="3">
    <source>
        <dbReference type="ARBA" id="ARBA00022452"/>
    </source>
</evidence>
<dbReference type="InterPro" id="IPR036737">
    <property type="entry name" value="OmpA-like_sf"/>
</dbReference>
<dbReference type="Gene3D" id="3.30.1330.60">
    <property type="entry name" value="OmpA-like domain"/>
    <property type="match status" value="1"/>
</dbReference>
<dbReference type="Pfam" id="PF13505">
    <property type="entry name" value="OMP_b-brl"/>
    <property type="match status" value="1"/>
</dbReference>
<proteinExistence type="predicted"/>
<evidence type="ECO:0000259" key="11">
    <source>
        <dbReference type="PROSITE" id="PS51123"/>
    </source>
</evidence>
<comment type="caution">
    <text evidence="12">The sequence shown here is derived from an EMBL/GenBank/DDBJ whole genome shotgun (WGS) entry which is preliminary data.</text>
</comment>
<evidence type="ECO:0000256" key="1">
    <source>
        <dbReference type="ARBA" id="ARBA00004571"/>
    </source>
</evidence>
<dbReference type="Proteomes" id="UP000626026">
    <property type="component" value="Unassembled WGS sequence"/>
</dbReference>
<dbReference type="InterPro" id="IPR006664">
    <property type="entry name" value="OMP_bac"/>
</dbReference>
<evidence type="ECO:0000256" key="5">
    <source>
        <dbReference type="ARBA" id="ARBA00022729"/>
    </source>
</evidence>
<evidence type="ECO:0000313" key="12">
    <source>
        <dbReference type="EMBL" id="MBC9205219.1"/>
    </source>
</evidence>
<dbReference type="SUPFAM" id="SSF56925">
    <property type="entry name" value="OMPA-like"/>
    <property type="match status" value="1"/>
</dbReference>
<keyword evidence="5" id="KW-0732">Signal</keyword>
<reference evidence="12 13" key="1">
    <citation type="journal article" date="2013" name="Int. J. Syst. Evol. Microbiol.">
        <title>Roseomonas aerophila sp. nov., isolated from air.</title>
        <authorList>
            <person name="Kim S.J."/>
            <person name="Weon H.Y."/>
            <person name="Ahn J.H."/>
            <person name="Hong S.B."/>
            <person name="Seok S.J."/>
            <person name="Whang K.S."/>
            <person name="Kwon S.W."/>
        </authorList>
    </citation>
    <scope>NUCLEOTIDE SEQUENCE [LARGE SCALE GENOMIC DNA]</scope>
    <source>
        <strain evidence="12 13">NBRC 108923</strain>
    </source>
</reference>
<feature type="domain" description="OmpA-like" evidence="11">
    <location>
        <begin position="269"/>
        <end position="383"/>
    </location>
</feature>
<dbReference type="PROSITE" id="PS51123">
    <property type="entry name" value="OMPA_2"/>
    <property type="match status" value="1"/>
</dbReference>
<dbReference type="PANTHER" id="PTHR30329">
    <property type="entry name" value="STATOR ELEMENT OF FLAGELLAR MOTOR COMPLEX"/>
    <property type="match status" value="1"/>
</dbReference>
<keyword evidence="4" id="KW-0812">Transmembrane</keyword>
<dbReference type="PRINTS" id="PR01021">
    <property type="entry name" value="OMPADOMAIN"/>
</dbReference>
<keyword evidence="2" id="KW-0813">Transport</keyword>
<evidence type="ECO:0000313" key="13">
    <source>
        <dbReference type="Proteomes" id="UP000626026"/>
    </source>
</evidence>
<dbReference type="InterPro" id="IPR006665">
    <property type="entry name" value="OmpA-like"/>
</dbReference>
<keyword evidence="7" id="KW-0626">Porin</keyword>
<keyword evidence="8 10" id="KW-0472">Membrane</keyword>
<accession>A0ABR7RFA1</accession>
<evidence type="ECO:0000256" key="6">
    <source>
        <dbReference type="ARBA" id="ARBA00023065"/>
    </source>
</evidence>
<dbReference type="SUPFAM" id="SSF103088">
    <property type="entry name" value="OmpA-like"/>
    <property type="match status" value="1"/>
</dbReference>
<dbReference type="PANTHER" id="PTHR30329:SF21">
    <property type="entry name" value="LIPOPROTEIN YIAD-RELATED"/>
    <property type="match status" value="1"/>
</dbReference>
<dbReference type="Pfam" id="PF00691">
    <property type="entry name" value="OmpA"/>
    <property type="match status" value="1"/>
</dbReference>
<name>A0ABR7RFA1_9PROT</name>
<evidence type="ECO:0000256" key="10">
    <source>
        <dbReference type="PROSITE-ProRule" id="PRU00473"/>
    </source>
</evidence>
<comment type="subcellular location">
    <subcellularLocation>
        <location evidence="1">Cell outer membrane</location>
        <topology evidence="1">Multi-pass membrane protein</topology>
    </subcellularLocation>
</comment>
<dbReference type="RefSeq" id="WP_187782405.1">
    <property type="nucleotide sequence ID" value="NZ_JACTVA010000001.1"/>
</dbReference>
<dbReference type="InterPro" id="IPR050330">
    <property type="entry name" value="Bact_OuterMem_StrucFunc"/>
</dbReference>
<keyword evidence="13" id="KW-1185">Reference proteome</keyword>
<gene>
    <name evidence="12" type="ORF">IBL26_00110</name>
</gene>
<evidence type="ECO:0000256" key="2">
    <source>
        <dbReference type="ARBA" id="ARBA00022448"/>
    </source>
</evidence>
<keyword evidence="3" id="KW-1134">Transmembrane beta strand</keyword>